<dbReference type="EMBL" id="FNIB01000003">
    <property type="protein sequence ID" value="SDN04563.1"/>
    <property type="molecule type" value="Genomic_DNA"/>
</dbReference>
<protein>
    <submittedName>
        <fullName evidence="2">Uncharacterized protein</fullName>
    </submittedName>
</protein>
<gene>
    <name evidence="2" type="ORF">SAMN05216368_103288</name>
</gene>
<dbReference type="AlphaFoldDB" id="A0A5E9FW21"/>
<evidence type="ECO:0000313" key="2">
    <source>
        <dbReference type="EMBL" id="SDN04563.1"/>
    </source>
</evidence>
<dbReference type="Proteomes" id="UP000199639">
    <property type="component" value="Unassembled WGS sequence"/>
</dbReference>
<evidence type="ECO:0000256" key="1">
    <source>
        <dbReference type="SAM" id="MobiDB-lite"/>
    </source>
</evidence>
<reference evidence="2 3" key="1">
    <citation type="submission" date="2016-10" db="EMBL/GenBank/DDBJ databases">
        <authorList>
            <person name="Varghese N."/>
            <person name="Submissions S."/>
        </authorList>
    </citation>
    <scope>NUCLEOTIDE SEQUENCE [LARGE SCALE GENOMIC DNA]</scope>
    <source>
        <strain evidence="2 3">CGMCC 1.11215</strain>
    </source>
</reference>
<feature type="region of interest" description="Disordered" evidence="1">
    <location>
        <begin position="149"/>
        <end position="216"/>
    </location>
</feature>
<sequence>MAPILPGQMTSSKGCRWSGSASAHRPVSFGHRGVSLSPISAVESFKTHTSTMPHLENSRLDQIRGFRAASGKRRRRVVRGVASFAVFRRSCARWLLSLSKHAQGLRNIAMFERGADDPPPCVGHIINVPGGTTQLAASAHRAHLMATGPVYKLGPGTGPGPRPENGAGGASGRPAPRPPGRPVPGTACGSGAGRRATRSGSPGRPHRCAPTRRGTR</sequence>
<evidence type="ECO:0000313" key="3">
    <source>
        <dbReference type="Proteomes" id="UP000199639"/>
    </source>
</evidence>
<accession>A0A5E9FW21</accession>
<name>A0A5E9FW21_9MICO</name>
<feature type="compositionally biased region" description="Basic residues" evidence="1">
    <location>
        <begin position="204"/>
        <end position="216"/>
    </location>
</feature>
<organism evidence="2 3">
    <name type="scientific">Cryobacterium flavum</name>
    <dbReference type="NCBI Taxonomy" id="1424659"/>
    <lineage>
        <taxon>Bacteria</taxon>
        <taxon>Bacillati</taxon>
        <taxon>Actinomycetota</taxon>
        <taxon>Actinomycetes</taxon>
        <taxon>Micrococcales</taxon>
        <taxon>Microbacteriaceae</taxon>
        <taxon>Cryobacterium</taxon>
    </lineage>
</organism>
<proteinExistence type="predicted"/>